<evidence type="ECO:0000313" key="2">
    <source>
        <dbReference type="EMBL" id="KAG0662532.1"/>
    </source>
</evidence>
<evidence type="ECO:0000256" key="1">
    <source>
        <dbReference type="SAM" id="MobiDB-lite"/>
    </source>
</evidence>
<sequence length="454" mass="49808">MSDEVPPLTLQVGSRWPAYDENHLIRLTLVQRGLAESFPTGDFPRAGATDRTAMGERFSFGCTYFLEAGIEGSCTYGFDLDPGVYEPYPCMRVTNVCLEHNHPHDLSPELWDECKEEEETYLPKGIKAVQEGAFERLLKLRNTLDFRCGDPESLTDYLDSKIREQDFILMSWDLIPDARARTELRRKTERILIRRENYPILPPLPPRGVTFSTSRSAPRPSSSSSPSASTSTRTSQAPAPGLERKAKRAASPSPEPEAKPVCKNPRRKVAPPPTVEKRATSRATGSSTPTVGSPAPQGGQTSNASTPSPVAPVTPVEMIDLRDASDEEVKPEPRAPVVPPTPPAPGSANSSLAQLKRQDPAPVSPATTPAPIRSSKLADFLSSLEPGRHLERYHALFGRSNLEISDPEQLLSFARGPEEELDELVAELGKEVDGLKGMPKMWQGIFRRLLLTAA</sequence>
<gene>
    <name evidence="2" type="ORF">C6P46_003274</name>
</gene>
<feature type="compositionally biased region" description="Pro residues" evidence="1">
    <location>
        <begin position="334"/>
        <end position="345"/>
    </location>
</feature>
<proteinExistence type="predicted"/>
<feature type="compositionally biased region" description="Basic and acidic residues" evidence="1">
    <location>
        <begin position="319"/>
        <end position="333"/>
    </location>
</feature>
<feature type="compositionally biased region" description="Low complexity" evidence="1">
    <location>
        <begin position="360"/>
        <end position="371"/>
    </location>
</feature>
<keyword evidence="3" id="KW-1185">Reference proteome</keyword>
<evidence type="ECO:0000313" key="3">
    <source>
        <dbReference type="Proteomes" id="UP000777482"/>
    </source>
</evidence>
<protein>
    <submittedName>
        <fullName evidence="2">Uncharacterized protein</fullName>
    </submittedName>
</protein>
<comment type="caution">
    <text evidence="2">The sequence shown here is derived from an EMBL/GenBank/DDBJ whole genome shotgun (WGS) entry which is preliminary data.</text>
</comment>
<feature type="region of interest" description="Disordered" evidence="1">
    <location>
        <begin position="202"/>
        <end position="372"/>
    </location>
</feature>
<dbReference type="OrthoDB" id="2527853at2759"/>
<feature type="compositionally biased region" description="Low complexity" evidence="1">
    <location>
        <begin position="304"/>
        <end position="316"/>
    </location>
</feature>
<dbReference type="AlphaFoldDB" id="A0A9P7B7L9"/>
<accession>A0A9P7B7L9</accession>
<feature type="compositionally biased region" description="Polar residues" evidence="1">
    <location>
        <begin position="281"/>
        <end position="291"/>
    </location>
</feature>
<organism evidence="2 3">
    <name type="scientific">Rhodotorula mucilaginosa</name>
    <name type="common">Yeast</name>
    <name type="synonym">Rhodotorula rubra</name>
    <dbReference type="NCBI Taxonomy" id="5537"/>
    <lineage>
        <taxon>Eukaryota</taxon>
        <taxon>Fungi</taxon>
        <taxon>Dikarya</taxon>
        <taxon>Basidiomycota</taxon>
        <taxon>Pucciniomycotina</taxon>
        <taxon>Microbotryomycetes</taxon>
        <taxon>Sporidiobolales</taxon>
        <taxon>Sporidiobolaceae</taxon>
        <taxon>Rhodotorula</taxon>
    </lineage>
</organism>
<reference evidence="2 3" key="1">
    <citation type="submission" date="2020-11" db="EMBL/GenBank/DDBJ databases">
        <title>Kefir isolates.</title>
        <authorList>
            <person name="Marcisauskas S."/>
            <person name="Kim Y."/>
            <person name="Blasche S."/>
        </authorList>
    </citation>
    <scope>NUCLEOTIDE SEQUENCE [LARGE SCALE GENOMIC DNA]</scope>
    <source>
        <strain evidence="2 3">KR</strain>
    </source>
</reference>
<feature type="compositionally biased region" description="Low complexity" evidence="1">
    <location>
        <begin position="212"/>
        <end position="240"/>
    </location>
</feature>
<name>A0A9P7B7L9_RHOMI</name>
<dbReference type="Proteomes" id="UP000777482">
    <property type="component" value="Unassembled WGS sequence"/>
</dbReference>
<dbReference type="EMBL" id="PUHQ01000026">
    <property type="protein sequence ID" value="KAG0662532.1"/>
    <property type="molecule type" value="Genomic_DNA"/>
</dbReference>